<proteinExistence type="predicted"/>
<feature type="signal peptide" evidence="1">
    <location>
        <begin position="1"/>
        <end position="19"/>
    </location>
</feature>
<dbReference type="Gramene" id="OBART01G16430.1">
    <property type="protein sequence ID" value="OBART01G16430.1"/>
    <property type="gene ID" value="OBART01G16430"/>
</dbReference>
<reference evidence="2" key="1">
    <citation type="journal article" date="2009" name="Rice">
        <title>De Novo Next Generation Sequencing of Plant Genomes.</title>
        <authorList>
            <person name="Rounsley S."/>
            <person name="Marri P.R."/>
            <person name="Yu Y."/>
            <person name="He R."/>
            <person name="Sisneros N."/>
            <person name="Goicoechea J.L."/>
            <person name="Lee S.J."/>
            <person name="Angelova A."/>
            <person name="Kudrna D."/>
            <person name="Luo M."/>
            <person name="Affourtit J."/>
            <person name="Desany B."/>
            <person name="Knight J."/>
            <person name="Niazi F."/>
            <person name="Egholm M."/>
            <person name="Wing R.A."/>
        </authorList>
    </citation>
    <scope>NUCLEOTIDE SEQUENCE [LARGE SCALE GENOMIC DNA]</scope>
    <source>
        <strain evidence="2">cv. IRGC 105608</strain>
    </source>
</reference>
<feature type="chain" id="PRO_5002271130" evidence="1">
    <location>
        <begin position="20"/>
        <end position="60"/>
    </location>
</feature>
<dbReference type="AlphaFoldDB" id="A0A0D3EP33"/>
<accession>A0A0D3EP33</accession>
<protein>
    <submittedName>
        <fullName evidence="2">Uncharacterized protein</fullName>
    </submittedName>
</protein>
<evidence type="ECO:0000313" key="3">
    <source>
        <dbReference type="Proteomes" id="UP000026960"/>
    </source>
</evidence>
<dbReference type="Proteomes" id="UP000026960">
    <property type="component" value="Chromosome 1"/>
</dbReference>
<name>A0A0D3EP33_9ORYZ</name>
<sequence>MKDVFLSFLLLGWVHFRNTQFVRLATCSHFDLRRHRQFSCNVYVHCLSETCRMGGTIIII</sequence>
<reference evidence="2" key="2">
    <citation type="submission" date="2015-03" db="UniProtKB">
        <authorList>
            <consortium name="EnsemblPlants"/>
        </authorList>
    </citation>
    <scope>IDENTIFICATION</scope>
</reference>
<evidence type="ECO:0000256" key="1">
    <source>
        <dbReference type="SAM" id="SignalP"/>
    </source>
</evidence>
<keyword evidence="3" id="KW-1185">Reference proteome</keyword>
<dbReference type="HOGENOM" id="CLU_2945328_0_0_1"/>
<dbReference type="PaxDb" id="65489-OBART01G16430.1"/>
<dbReference type="EnsemblPlants" id="OBART01G16430.1">
    <property type="protein sequence ID" value="OBART01G16430.1"/>
    <property type="gene ID" value="OBART01G16430"/>
</dbReference>
<organism evidence="2">
    <name type="scientific">Oryza barthii</name>
    <dbReference type="NCBI Taxonomy" id="65489"/>
    <lineage>
        <taxon>Eukaryota</taxon>
        <taxon>Viridiplantae</taxon>
        <taxon>Streptophyta</taxon>
        <taxon>Embryophyta</taxon>
        <taxon>Tracheophyta</taxon>
        <taxon>Spermatophyta</taxon>
        <taxon>Magnoliopsida</taxon>
        <taxon>Liliopsida</taxon>
        <taxon>Poales</taxon>
        <taxon>Poaceae</taxon>
        <taxon>BOP clade</taxon>
        <taxon>Oryzoideae</taxon>
        <taxon>Oryzeae</taxon>
        <taxon>Oryzinae</taxon>
        <taxon>Oryza</taxon>
    </lineage>
</organism>
<evidence type="ECO:0000313" key="2">
    <source>
        <dbReference type="EnsemblPlants" id="OBART01G16430.1"/>
    </source>
</evidence>
<keyword evidence="1" id="KW-0732">Signal</keyword>